<dbReference type="InParanoid" id="A0A0C3HDX9"/>
<feature type="region of interest" description="Disordered" evidence="1">
    <location>
        <begin position="37"/>
        <end position="85"/>
    </location>
</feature>
<dbReference type="EMBL" id="KN832876">
    <property type="protein sequence ID" value="KIN01405.1"/>
    <property type="molecule type" value="Genomic_DNA"/>
</dbReference>
<dbReference type="OrthoDB" id="271745at2759"/>
<evidence type="ECO:0000313" key="2">
    <source>
        <dbReference type="EMBL" id="KIN01405.1"/>
    </source>
</evidence>
<organism evidence="2 3">
    <name type="scientific">Oidiodendron maius (strain Zn)</name>
    <dbReference type="NCBI Taxonomy" id="913774"/>
    <lineage>
        <taxon>Eukaryota</taxon>
        <taxon>Fungi</taxon>
        <taxon>Dikarya</taxon>
        <taxon>Ascomycota</taxon>
        <taxon>Pezizomycotina</taxon>
        <taxon>Leotiomycetes</taxon>
        <taxon>Leotiomycetes incertae sedis</taxon>
        <taxon>Myxotrichaceae</taxon>
        <taxon>Oidiodendron</taxon>
    </lineage>
</organism>
<evidence type="ECO:0000313" key="3">
    <source>
        <dbReference type="Proteomes" id="UP000054321"/>
    </source>
</evidence>
<feature type="non-terminal residue" evidence="2">
    <location>
        <position position="120"/>
    </location>
</feature>
<sequence length="120" mass="12440">LEYGIMCIRALSSGLLFVAIGPSNVFSLPFQYTHNPNAPRHIGSNYTSPPSSPAPHDGDGRGPLGTLHTEGTFSGAGSEAGSVGTERGANASLWGVRKRAAEVSQLLEGRLEGFVLSSGD</sequence>
<reference evidence="2 3" key="1">
    <citation type="submission" date="2014-04" db="EMBL/GenBank/DDBJ databases">
        <authorList>
            <consortium name="DOE Joint Genome Institute"/>
            <person name="Kuo A."/>
            <person name="Martino E."/>
            <person name="Perotto S."/>
            <person name="Kohler A."/>
            <person name="Nagy L.G."/>
            <person name="Floudas D."/>
            <person name="Copeland A."/>
            <person name="Barry K.W."/>
            <person name="Cichocki N."/>
            <person name="Veneault-Fourrey C."/>
            <person name="LaButti K."/>
            <person name="Lindquist E.A."/>
            <person name="Lipzen A."/>
            <person name="Lundell T."/>
            <person name="Morin E."/>
            <person name="Murat C."/>
            <person name="Sun H."/>
            <person name="Tunlid A."/>
            <person name="Henrissat B."/>
            <person name="Grigoriev I.V."/>
            <person name="Hibbett D.S."/>
            <person name="Martin F."/>
            <person name="Nordberg H.P."/>
            <person name="Cantor M.N."/>
            <person name="Hua S.X."/>
        </authorList>
    </citation>
    <scope>NUCLEOTIDE SEQUENCE [LARGE SCALE GENOMIC DNA]</scope>
    <source>
        <strain evidence="2 3">Zn</strain>
    </source>
</reference>
<accession>A0A0C3HDX9</accession>
<gene>
    <name evidence="2" type="ORF">OIDMADRAFT_86993</name>
</gene>
<evidence type="ECO:0000256" key="1">
    <source>
        <dbReference type="SAM" id="MobiDB-lite"/>
    </source>
</evidence>
<proteinExistence type="predicted"/>
<dbReference type="HOGENOM" id="CLU_2055287_0_0_1"/>
<keyword evidence="3" id="KW-1185">Reference proteome</keyword>
<feature type="non-terminal residue" evidence="2">
    <location>
        <position position="1"/>
    </location>
</feature>
<dbReference type="Proteomes" id="UP000054321">
    <property type="component" value="Unassembled WGS sequence"/>
</dbReference>
<name>A0A0C3HDX9_OIDMZ</name>
<protein>
    <submittedName>
        <fullName evidence="2">Uncharacterized protein</fullName>
    </submittedName>
</protein>
<reference evidence="3" key="2">
    <citation type="submission" date="2015-01" db="EMBL/GenBank/DDBJ databases">
        <title>Evolutionary Origins and Diversification of the Mycorrhizal Mutualists.</title>
        <authorList>
            <consortium name="DOE Joint Genome Institute"/>
            <consortium name="Mycorrhizal Genomics Consortium"/>
            <person name="Kohler A."/>
            <person name="Kuo A."/>
            <person name="Nagy L.G."/>
            <person name="Floudas D."/>
            <person name="Copeland A."/>
            <person name="Barry K.W."/>
            <person name="Cichocki N."/>
            <person name="Veneault-Fourrey C."/>
            <person name="LaButti K."/>
            <person name="Lindquist E.A."/>
            <person name="Lipzen A."/>
            <person name="Lundell T."/>
            <person name="Morin E."/>
            <person name="Murat C."/>
            <person name="Riley R."/>
            <person name="Ohm R."/>
            <person name="Sun H."/>
            <person name="Tunlid A."/>
            <person name="Henrissat B."/>
            <person name="Grigoriev I.V."/>
            <person name="Hibbett D.S."/>
            <person name="Martin F."/>
        </authorList>
    </citation>
    <scope>NUCLEOTIDE SEQUENCE [LARGE SCALE GENOMIC DNA]</scope>
    <source>
        <strain evidence="3">Zn</strain>
    </source>
</reference>
<dbReference type="STRING" id="913774.A0A0C3HDX9"/>
<dbReference type="AlphaFoldDB" id="A0A0C3HDX9"/>